<protein>
    <submittedName>
        <fullName evidence="1">Uncharacterized protein</fullName>
    </submittedName>
</protein>
<dbReference type="Proteomes" id="UP000663829">
    <property type="component" value="Unassembled WGS sequence"/>
</dbReference>
<dbReference type="Proteomes" id="UP000681722">
    <property type="component" value="Unassembled WGS sequence"/>
</dbReference>
<evidence type="ECO:0000313" key="2">
    <source>
        <dbReference type="EMBL" id="CAF4545465.1"/>
    </source>
</evidence>
<comment type="caution">
    <text evidence="1">The sequence shown here is derived from an EMBL/GenBank/DDBJ whole genome shotgun (WGS) entry which is preliminary data.</text>
</comment>
<dbReference type="EMBL" id="CAJNOQ010046069">
    <property type="protein sequence ID" value="CAF1637651.1"/>
    <property type="molecule type" value="Genomic_DNA"/>
</dbReference>
<proteinExistence type="predicted"/>
<dbReference type="EMBL" id="CAJOBC010114560">
    <property type="protein sequence ID" value="CAF4545465.1"/>
    <property type="molecule type" value="Genomic_DNA"/>
</dbReference>
<dbReference type="AlphaFoldDB" id="A0A816DLR2"/>
<gene>
    <name evidence="1" type="ORF">GPM918_LOCUS44751</name>
    <name evidence="2" type="ORF">SRO942_LOCUS46769</name>
</gene>
<feature type="non-terminal residue" evidence="1">
    <location>
        <position position="1"/>
    </location>
</feature>
<keyword evidence="3" id="KW-1185">Reference proteome</keyword>
<evidence type="ECO:0000313" key="3">
    <source>
        <dbReference type="Proteomes" id="UP000663829"/>
    </source>
</evidence>
<sequence>KFWLIQTDADQFGVVPQAEDISLIDYLEDHSQLVVLYTLKDGTQGSAEVRTEDILDETLNACRYSISAQRQINQKNKNSLDPFFDVFEYKELKEMDRDKSLKPVSSRLSK</sequence>
<organism evidence="1 3">
    <name type="scientific">Didymodactylos carnosus</name>
    <dbReference type="NCBI Taxonomy" id="1234261"/>
    <lineage>
        <taxon>Eukaryota</taxon>
        <taxon>Metazoa</taxon>
        <taxon>Spiralia</taxon>
        <taxon>Gnathifera</taxon>
        <taxon>Rotifera</taxon>
        <taxon>Eurotatoria</taxon>
        <taxon>Bdelloidea</taxon>
        <taxon>Philodinida</taxon>
        <taxon>Philodinidae</taxon>
        <taxon>Didymodactylos</taxon>
    </lineage>
</organism>
<reference evidence="1" key="1">
    <citation type="submission" date="2021-02" db="EMBL/GenBank/DDBJ databases">
        <authorList>
            <person name="Nowell W R."/>
        </authorList>
    </citation>
    <scope>NUCLEOTIDE SEQUENCE</scope>
</reference>
<name>A0A816DLR2_9BILA</name>
<accession>A0A816DLR2</accession>
<evidence type="ECO:0000313" key="1">
    <source>
        <dbReference type="EMBL" id="CAF1637651.1"/>
    </source>
</evidence>